<name>A0A7G9Y6E4_9EURY</name>
<dbReference type="Gene3D" id="3.40.50.300">
    <property type="entry name" value="P-loop containing nucleotide triphosphate hydrolases"/>
    <property type="match status" value="1"/>
</dbReference>
<dbReference type="EMBL" id="MT630845">
    <property type="protein sequence ID" value="QNO43578.1"/>
    <property type="molecule type" value="Genomic_DNA"/>
</dbReference>
<organism evidence="1">
    <name type="scientific">Candidatus Methanogaster sp. ANME-2c ERB4</name>
    <dbReference type="NCBI Taxonomy" id="2759911"/>
    <lineage>
        <taxon>Archaea</taxon>
        <taxon>Methanobacteriati</taxon>
        <taxon>Methanobacteriota</taxon>
        <taxon>Stenosarchaea group</taxon>
        <taxon>Methanomicrobia</taxon>
        <taxon>Methanosarcinales</taxon>
        <taxon>ANME-2 cluster</taxon>
        <taxon>Candidatus Methanogasteraceae</taxon>
        <taxon>Candidatus Methanogaster</taxon>
    </lineage>
</organism>
<keyword evidence="1" id="KW-0067">ATP-binding</keyword>
<dbReference type="EMBL" id="MT630847">
    <property type="protein sequence ID" value="QNO43597.1"/>
    <property type="molecule type" value="Genomic_DNA"/>
</dbReference>
<dbReference type="GO" id="GO:0005524">
    <property type="term" value="F:ATP binding"/>
    <property type="evidence" value="ECO:0007669"/>
    <property type="project" value="UniProtKB-KW"/>
</dbReference>
<proteinExistence type="predicted"/>
<evidence type="ECO:0000313" key="2">
    <source>
        <dbReference type="EMBL" id="QNO43597.1"/>
    </source>
</evidence>
<dbReference type="EMBL" id="MT631004">
    <property type="protein sequence ID" value="QNO44722.1"/>
    <property type="molecule type" value="Genomic_DNA"/>
</dbReference>
<gene>
    <name evidence="3" type="ORF">DFBDAOMO_00006</name>
    <name evidence="1" type="ORF">HMEJMANM_00047</name>
    <name evidence="2" type="ORF">LAPIAFBC_00004</name>
</gene>
<dbReference type="SUPFAM" id="SSF52540">
    <property type="entry name" value="P-loop containing nucleoside triphosphate hydrolases"/>
    <property type="match status" value="1"/>
</dbReference>
<keyword evidence="1" id="KW-0547">Nucleotide-binding</keyword>
<evidence type="ECO:0000313" key="1">
    <source>
        <dbReference type="EMBL" id="QNO43578.1"/>
    </source>
</evidence>
<dbReference type="PANTHER" id="PTHR42798:SF6">
    <property type="entry name" value="CELL DIVISION ATP-BINDING PROTEIN FTSE"/>
    <property type="match status" value="1"/>
</dbReference>
<dbReference type="PANTHER" id="PTHR42798">
    <property type="entry name" value="LIPOPROTEIN-RELEASING SYSTEM ATP-BINDING PROTEIN LOLD"/>
    <property type="match status" value="1"/>
</dbReference>
<evidence type="ECO:0000313" key="3">
    <source>
        <dbReference type="EMBL" id="QNO44722.1"/>
    </source>
</evidence>
<sequence length="75" mass="8445">MITRALLKDQLIILADELTGNPDTKTGDKIMKMFEDMNRDGRTTILITHNPEIAAHADRIVRVKDGLLVGRNMNN</sequence>
<accession>A0A7G9Y6E4</accession>
<protein>
    <submittedName>
        <fullName evidence="1">Putative ABC transporter ATP-binding protein</fullName>
    </submittedName>
</protein>
<reference evidence="1" key="1">
    <citation type="submission" date="2020-06" db="EMBL/GenBank/DDBJ databases">
        <title>Unique genomic features of the anaerobic methanotrophic archaea.</title>
        <authorList>
            <person name="Chadwick G.L."/>
            <person name="Skennerton C.T."/>
            <person name="Laso-Perez R."/>
            <person name="Leu A.O."/>
            <person name="Speth D.R."/>
            <person name="Yu H."/>
            <person name="Morgan-Lang C."/>
            <person name="Hatzenpichler R."/>
            <person name="Goudeau D."/>
            <person name="Malmstrom R."/>
            <person name="Brazelton W.J."/>
            <person name="Woyke T."/>
            <person name="Hallam S.J."/>
            <person name="Tyson G.W."/>
            <person name="Wegener G."/>
            <person name="Boetius A."/>
            <person name="Orphan V."/>
        </authorList>
    </citation>
    <scope>NUCLEOTIDE SEQUENCE</scope>
</reference>
<dbReference type="AlphaFoldDB" id="A0A7G9Y6E4"/>
<dbReference type="InterPro" id="IPR027417">
    <property type="entry name" value="P-loop_NTPase"/>
</dbReference>